<name>A0A0S3SR31_PHAAN</name>
<proteinExistence type="predicted"/>
<sequence>MCLVKNNYFVSFQKGVRHCFSQKHTICEILQNCSGATAILKSDAVTNLFSNIHVHFLSHTPGNRHRSHSPRLSARNHHLPTFIRAFNIHSFQHKLRNLFHKNIKQKTIRNVPH</sequence>
<dbReference type="AlphaFoldDB" id="A0A0S3SR31"/>
<keyword evidence="2" id="KW-1185">Reference proteome</keyword>
<dbReference type="EMBL" id="AP015041">
    <property type="protein sequence ID" value="BAT95258.1"/>
    <property type="molecule type" value="Genomic_DNA"/>
</dbReference>
<gene>
    <name evidence="1" type="primary">Vigan.08G194700</name>
    <name evidence="1" type="ORF">VIGAN_08194700</name>
</gene>
<dbReference type="Proteomes" id="UP000291084">
    <property type="component" value="Chromosome 8"/>
</dbReference>
<reference evidence="1 2" key="1">
    <citation type="journal article" date="2015" name="Sci. Rep.">
        <title>The power of single molecule real-time sequencing technology in the de novo assembly of a eukaryotic genome.</title>
        <authorList>
            <person name="Sakai H."/>
            <person name="Naito K."/>
            <person name="Ogiso-Tanaka E."/>
            <person name="Takahashi Y."/>
            <person name="Iseki K."/>
            <person name="Muto C."/>
            <person name="Satou K."/>
            <person name="Teruya K."/>
            <person name="Shiroma A."/>
            <person name="Shimoji M."/>
            <person name="Hirano T."/>
            <person name="Itoh T."/>
            <person name="Kaga A."/>
            <person name="Tomooka N."/>
        </authorList>
    </citation>
    <scope>NUCLEOTIDE SEQUENCE [LARGE SCALE GENOMIC DNA]</scope>
    <source>
        <strain evidence="2">cv. Shumari</strain>
    </source>
</reference>
<evidence type="ECO:0000313" key="1">
    <source>
        <dbReference type="EMBL" id="BAT95258.1"/>
    </source>
</evidence>
<protein>
    <submittedName>
        <fullName evidence="1">Uncharacterized protein</fullName>
    </submittedName>
</protein>
<evidence type="ECO:0000313" key="2">
    <source>
        <dbReference type="Proteomes" id="UP000291084"/>
    </source>
</evidence>
<organism evidence="1 2">
    <name type="scientific">Vigna angularis var. angularis</name>
    <dbReference type="NCBI Taxonomy" id="157739"/>
    <lineage>
        <taxon>Eukaryota</taxon>
        <taxon>Viridiplantae</taxon>
        <taxon>Streptophyta</taxon>
        <taxon>Embryophyta</taxon>
        <taxon>Tracheophyta</taxon>
        <taxon>Spermatophyta</taxon>
        <taxon>Magnoliopsida</taxon>
        <taxon>eudicotyledons</taxon>
        <taxon>Gunneridae</taxon>
        <taxon>Pentapetalae</taxon>
        <taxon>rosids</taxon>
        <taxon>fabids</taxon>
        <taxon>Fabales</taxon>
        <taxon>Fabaceae</taxon>
        <taxon>Papilionoideae</taxon>
        <taxon>50 kb inversion clade</taxon>
        <taxon>NPAAA clade</taxon>
        <taxon>indigoferoid/millettioid clade</taxon>
        <taxon>Phaseoleae</taxon>
        <taxon>Vigna</taxon>
    </lineage>
</organism>
<accession>A0A0S3SR31</accession>